<evidence type="ECO:0000256" key="4">
    <source>
        <dbReference type="ARBA" id="ARBA00023157"/>
    </source>
</evidence>
<feature type="signal peptide" evidence="5">
    <location>
        <begin position="1"/>
        <end position="19"/>
    </location>
</feature>
<dbReference type="InterPro" id="IPR000867">
    <property type="entry name" value="IGFBP-like"/>
</dbReference>
<evidence type="ECO:0000313" key="7">
    <source>
        <dbReference type="EMBL" id="KAK7485914.1"/>
    </source>
</evidence>
<reference evidence="7 8" key="1">
    <citation type="journal article" date="2023" name="Sci. Data">
        <title>Genome assembly of the Korean intertidal mud-creeper Batillaria attramentaria.</title>
        <authorList>
            <person name="Patra A.K."/>
            <person name="Ho P.T."/>
            <person name="Jun S."/>
            <person name="Lee S.J."/>
            <person name="Kim Y."/>
            <person name="Won Y.J."/>
        </authorList>
    </citation>
    <scope>NUCLEOTIDE SEQUENCE [LARGE SCALE GENOMIC DNA]</scope>
    <source>
        <strain evidence="7">Wonlab-2016</strain>
    </source>
</reference>
<dbReference type="PROSITE" id="PS51323">
    <property type="entry name" value="IGFBP_N_2"/>
    <property type="match status" value="1"/>
</dbReference>
<dbReference type="SUPFAM" id="SSF57184">
    <property type="entry name" value="Growth factor receptor domain"/>
    <property type="match status" value="1"/>
</dbReference>
<feature type="chain" id="PRO_5044808435" description="IGFBP N-terminal domain-containing protein" evidence="5">
    <location>
        <begin position="20"/>
        <end position="70"/>
    </location>
</feature>
<organism evidence="7 8">
    <name type="scientific">Batillaria attramentaria</name>
    <dbReference type="NCBI Taxonomy" id="370345"/>
    <lineage>
        <taxon>Eukaryota</taxon>
        <taxon>Metazoa</taxon>
        <taxon>Spiralia</taxon>
        <taxon>Lophotrochozoa</taxon>
        <taxon>Mollusca</taxon>
        <taxon>Gastropoda</taxon>
        <taxon>Caenogastropoda</taxon>
        <taxon>Sorbeoconcha</taxon>
        <taxon>Cerithioidea</taxon>
        <taxon>Batillariidae</taxon>
        <taxon>Batillaria</taxon>
    </lineage>
</organism>
<protein>
    <recommendedName>
        <fullName evidence="6">IGFBP N-terminal domain-containing protein</fullName>
    </recommendedName>
</protein>
<gene>
    <name evidence="7" type="ORF">BaRGS_00022909</name>
</gene>
<evidence type="ECO:0000256" key="5">
    <source>
        <dbReference type="SAM" id="SignalP"/>
    </source>
</evidence>
<comment type="caution">
    <text evidence="7">The sequence shown here is derived from an EMBL/GenBank/DDBJ whole genome shotgun (WGS) entry which is preliminary data.</text>
</comment>
<dbReference type="EMBL" id="JACVVK020000187">
    <property type="protein sequence ID" value="KAK7485914.1"/>
    <property type="molecule type" value="Genomic_DNA"/>
</dbReference>
<dbReference type="GO" id="GO:0005576">
    <property type="term" value="C:extracellular region"/>
    <property type="evidence" value="ECO:0007669"/>
    <property type="project" value="UniProtKB-SubCell"/>
</dbReference>
<keyword evidence="4" id="KW-1015">Disulfide bond</keyword>
<keyword evidence="3 5" id="KW-0732">Signal</keyword>
<dbReference type="Proteomes" id="UP001519460">
    <property type="component" value="Unassembled WGS sequence"/>
</dbReference>
<dbReference type="Pfam" id="PF00219">
    <property type="entry name" value="IGFBP"/>
    <property type="match status" value="1"/>
</dbReference>
<evidence type="ECO:0000313" key="8">
    <source>
        <dbReference type="Proteomes" id="UP001519460"/>
    </source>
</evidence>
<keyword evidence="2" id="KW-0964">Secreted</keyword>
<dbReference type="InterPro" id="IPR011390">
    <property type="entry name" value="IGFBP_rP_mac25"/>
</dbReference>
<keyword evidence="8" id="KW-1185">Reference proteome</keyword>
<proteinExistence type="predicted"/>
<dbReference type="InterPro" id="IPR009030">
    <property type="entry name" value="Growth_fac_rcpt_cys_sf"/>
</dbReference>
<dbReference type="PANTHER" id="PTHR14186">
    <property type="entry name" value="INSULIN-LIKE GROWTH FACTOR BINDING PROTEIN-RELATED"/>
    <property type="match status" value="1"/>
</dbReference>
<dbReference type="Gene3D" id="4.10.40.20">
    <property type="match status" value="1"/>
</dbReference>
<comment type="subcellular location">
    <subcellularLocation>
        <location evidence="1">Secreted</location>
    </subcellularLocation>
</comment>
<evidence type="ECO:0000259" key="6">
    <source>
        <dbReference type="PROSITE" id="PS51323"/>
    </source>
</evidence>
<dbReference type="PANTHER" id="PTHR14186:SF19">
    <property type="entry name" value="INSULIN-LIKE GROWTH FACTOR-BINDING PROTEIN 7"/>
    <property type="match status" value="1"/>
</dbReference>
<evidence type="ECO:0000256" key="2">
    <source>
        <dbReference type="ARBA" id="ARBA00022525"/>
    </source>
</evidence>
<feature type="domain" description="IGFBP N-terminal" evidence="6">
    <location>
        <begin position="20"/>
        <end position="70"/>
    </location>
</feature>
<evidence type="ECO:0000256" key="1">
    <source>
        <dbReference type="ARBA" id="ARBA00004613"/>
    </source>
</evidence>
<dbReference type="AlphaFoldDB" id="A0ABD0KFG5"/>
<accession>A0ABD0KFG5</accession>
<sequence>MVRTAVLGVMAALLVLGEAGKKKCGPCDKESCPTLNAANCLAGTTKDDCNCCDVCAKLEGEACDDRLVIK</sequence>
<evidence type="ECO:0000256" key="3">
    <source>
        <dbReference type="ARBA" id="ARBA00022729"/>
    </source>
</evidence>
<name>A0ABD0KFG5_9CAEN</name>